<dbReference type="KEGG" id="cai:Caci_8583"/>
<name>C7PYT0_CATAD</name>
<dbReference type="AlphaFoldDB" id="C7PYT0"/>
<dbReference type="HOGENOM" id="CLU_1458816_0_0_11"/>
<sequence length="185" mass="19579">MSVAFCAAWINEVTLVLPPDWTRDVPAEMAEGATIYLSTCWTSPHSKVTLTATVSSTGQSSADICCSGWSVEAENLSPAALAAAINAATTYGAQPDAPDLSSAFVGVSLAYHDWQSASYANEPVQMRRWISPDGNRVFDFIRRNKSGTSVFVVHRVNPGHPAVEAAITADGFTPAAVLLSLAMSD</sequence>
<protein>
    <submittedName>
        <fullName evidence="1">Uncharacterized protein</fullName>
    </submittedName>
</protein>
<dbReference type="Proteomes" id="UP000000851">
    <property type="component" value="Chromosome"/>
</dbReference>
<evidence type="ECO:0000313" key="1">
    <source>
        <dbReference type="EMBL" id="ACU77402.1"/>
    </source>
</evidence>
<dbReference type="InParanoid" id="C7PYT0"/>
<dbReference type="EMBL" id="CP001700">
    <property type="protein sequence ID" value="ACU77402.1"/>
    <property type="molecule type" value="Genomic_DNA"/>
</dbReference>
<organism evidence="1 2">
    <name type="scientific">Catenulispora acidiphila (strain DSM 44928 / JCM 14897 / NBRC 102108 / NRRL B-24433 / ID139908)</name>
    <dbReference type="NCBI Taxonomy" id="479433"/>
    <lineage>
        <taxon>Bacteria</taxon>
        <taxon>Bacillati</taxon>
        <taxon>Actinomycetota</taxon>
        <taxon>Actinomycetes</taxon>
        <taxon>Catenulisporales</taxon>
        <taxon>Catenulisporaceae</taxon>
        <taxon>Catenulispora</taxon>
    </lineage>
</organism>
<gene>
    <name evidence="1" type="ordered locus">Caci_8583</name>
</gene>
<proteinExistence type="predicted"/>
<evidence type="ECO:0000313" key="2">
    <source>
        <dbReference type="Proteomes" id="UP000000851"/>
    </source>
</evidence>
<accession>C7PYT0</accession>
<reference evidence="1 2" key="1">
    <citation type="journal article" date="2009" name="Stand. Genomic Sci.">
        <title>Complete genome sequence of Catenulispora acidiphila type strain (ID 139908).</title>
        <authorList>
            <person name="Copeland A."/>
            <person name="Lapidus A."/>
            <person name="Glavina Del Rio T."/>
            <person name="Nolan M."/>
            <person name="Lucas S."/>
            <person name="Chen F."/>
            <person name="Tice H."/>
            <person name="Cheng J.F."/>
            <person name="Bruce D."/>
            <person name="Goodwin L."/>
            <person name="Pitluck S."/>
            <person name="Mikhailova N."/>
            <person name="Pati A."/>
            <person name="Ivanova N."/>
            <person name="Mavromatis K."/>
            <person name="Chen A."/>
            <person name="Palaniappan K."/>
            <person name="Chain P."/>
            <person name="Land M."/>
            <person name="Hauser L."/>
            <person name="Chang Y.J."/>
            <person name="Jeffries C.D."/>
            <person name="Chertkov O."/>
            <person name="Brettin T."/>
            <person name="Detter J.C."/>
            <person name="Han C."/>
            <person name="Ali Z."/>
            <person name="Tindall B.J."/>
            <person name="Goker M."/>
            <person name="Bristow J."/>
            <person name="Eisen J.A."/>
            <person name="Markowitz V."/>
            <person name="Hugenholtz P."/>
            <person name="Kyrpides N.C."/>
            <person name="Klenk H.P."/>
        </authorList>
    </citation>
    <scope>NUCLEOTIDE SEQUENCE [LARGE SCALE GENOMIC DNA]</scope>
    <source>
        <strain evidence="2">DSM 44928 / JCM 14897 / NBRC 102108 / NRRL B-24433 / ID139908</strain>
    </source>
</reference>
<dbReference type="RefSeq" id="WP_015797127.1">
    <property type="nucleotide sequence ID" value="NC_013131.1"/>
</dbReference>
<keyword evidence="2" id="KW-1185">Reference proteome</keyword>